<dbReference type="KEGG" id="pbt:ING2E5B_1495"/>
<keyword evidence="2" id="KW-1185">Reference proteome</keyword>
<dbReference type="HOGENOM" id="CLU_1466956_0_0_10"/>
<dbReference type="AlphaFoldDB" id="A0A098C1E8"/>
<evidence type="ECO:0000313" key="1">
    <source>
        <dbReference type="EMBL" id="CEA16243.1"/>
    </source>
</evidence>
<name>A0A098C1E8_9BACT</name>
<proteinExistence type="predicted"/>
<reference evidence="1 2" key="1">
    <citation type="submission" date="2014-08" db="EMBL/GenBank/DDBJ databases">
        <authorList>
            <person name="Wibberg D."/>
        </authorList>
    </citation>
    <scope>NUCLEOTIDE SEQUENCE [LARGE SCALE GENOMIC DNA]</scope>
    <source>
        <strain evidence="2">ING2-E5B</strain>
    </source>
</reference>
<evidence type="ECO:0000313" key="2">
    <source>
        <dbReference type="Proteomes" id="UP000032417"/>
    </source>
</evidence>
<dbReference type="EMBL" id="LN515532">
    <property type="protein sequence ID" value="CEA16243.1"/>
    <property type="molecule type" value="Genomic_DNA"/>
</dbReference>
<protein>
    <submittedName>
        <fullName evidence="1">Uncharacterized protein</fullName>
    </submittedName>
</protein>
<gene>
    <name evidence="1" type="ORF">ING2E5B_1495</name>
</gene>
<dbReference type="Proteomes" id="UP000032417">
    <property type="component" value="Chromosome 1"/>
</dbReference>
<accession>A0A098C1E8</accession>
<dbReference type="STRING" id="1562970.ING2E5B_1495"/>
<organism evidence="1 2">
    <name type="scientific">Fermentimonas caenicola</name>
    <dbReference type="NCBI Taxonomy" id="1562970"/>
    <lineage>
        <taxon>Bacteria</taxon>
        <taxon>Pseudomonadati</taxon>
        <taxon>Bacteroidota</taxon>
        <taxon>Bacteroidia</taxon>
        <taxon>Bacteroidales</taxon>
        <taxon>Dysgonomonadaceae</taxon>
        <taxon>Fermentimonas</taxon>
    </lineage>
</organism>
<sequence>MDAIIETRVKVLSDQMVAVGNHIDATVKWLSENLNKRIDGNSIGDWMTGALFGGGLLGMAISKKIRTGKKSSKVIYNGMTADDMGQDIVNQVTKLVDYQSEVQKLVGKEEEGYYYGYVNFIFQYWYKYHMAWMTFTSYYCTNHKVEYDGRKMTLEEMIRRQCLKQIGRLDLNDDTRAAVEKNLK</sequence>